<reference evidence="1" key="1">
    <citation type="submission" date="2020-07" db="EMBL/GenBank/DDBJ databases">
        <title>Multicomponent nature underlies the extraordinary mechanical properties of spider dragline silk.</title>
        <authorList>
            <person name="Kono N."/>
            <person name="Nakamura H."/>
            <person name="Mori M."/>
            <person name="Yoshida Y."/>
            <person name="Ohtoshi R."/>
            <person name="Malay A.D."/>
            <person name="Moran D.A.P."/>
            <person name="Tomita M."/>
            <person name="Numata K."/>
            <person name="Arakawa K."/>
        </authorList>
    </citation>
    <scope>NUCLEOTIDE SEQUENCE</scope>
</reference>
<name>A0A8X6L3G0_TRICU</name>
<dbReference type="EMBL" id="BMAO01024003">
    <property type="protein sequence ID" value="GFQ92373.1"/>
    <property type="molecule type" value="Genomic_DNA"/>
</dbReference>
<gene>
    <name evidence="1" type="ORF">TNCT_547661</name>
</gene>
<proteinExistence type="predicted"/>
<dbReference type="Gene3D" id="3.40.50.300">
    <property type="entry name" value="P-loop containing nucleotide triphosphate hydrolases"/>
    <property type="match status" value="1"/>
</dbReference>
<dbReference type="AlphaFoldDB" id="A0A8X6L3G0"/>
<evidence type="ECO:0000313" key="1">
    <source>
        <dbReference type="EMBL" id="GFQ92373.1"/>
    </source>
</evidence>
<sequence>MGSGKSTIARALTEELASCGSVLHLQRDEILMKLAKEGESYSSCYYRIKGDPALKRQLQTLCKNAWTLLQQISFWWTRVKPISGPI</sequence>
<keyword evidence="2" id="KW-1185">Reference proteome</keyword>
<accession>A0A8X6L3G0</accession>
<evidence type="ECO:0000313" key="2">
    <source>
        <dbReference type="Proteomes" id="UP000887116"/>
    </source>
</evidence>
<dbReference type="Proteomes" id="UP000887116">
    <property type="component" value="Unassembled WGS sequence"/>
</dbReference>
<dbReference type="InterPro" id="IPR027417">
    <property type="entry name" value="P-loop_NTPase"/>
</dbReference>
<comment type="caution">
    <text evidence="1">The sequence shown here is derived from an EMBL/GenBank/DDBJ whole genome shotgun (WGS) entry which is preliminary data.</text>
</comment>
<dbReference type="SUPFAM" id="SSF52540">
    <property type="entry name" value="P-loop containing nucleoside triphosphate hydrolases"/>
    <property type="match status" value="1"/>
</dbReference>
<protein>
    <submittedName>
        <fullName evidence="1">Uncharacterized protein</fullName>
    </submittedName>
</protein>
<dbReference type="OrthoDB" id="6362633at2759"/>
<organism evidence="1 2">
    <name type="scientific">Trichonephila clavata</name>
    <name type="common">Joro spider</name>
    <name type="synonym">Nephila clavata</name>
    <dbReference type="NCBI Taxonomy" id="2740835"/>
    <lineage>
        <taxon>Eukaryota</taxon>
        <taxon>Metazoa</taxon>
        <taxon>Ecdysozoa</taxon>
        <taxon>Arthropoda</taxon>
        <taxon>Chelicerata</taxon>
        <taxon>Arachnida</taxon>
        <taxon>Araneae</taxon>
        <taxon>Araneomorphae</taxon>
        <taxon>Entelegynae</taxon>
        <taxon>Araneoidea</taxon>
        <taxon>Nephilidae</taxon>
        <taxon>Trichonephila</taxon>
    </lineage>
</organism>